<dbReference type="CDD" id="cd21206">
    <property type="entry name" value="CH_IQGAP"/>
    <property type="match status" value="1"/>
</dbReference>
<evidence type="ECO:0000259" key="2">
    <source>
        <dbReference type="PROSITE" id="PS50018"/>
    </source>
</evidence>
<protein>
    <recommendedName>
        <fullName evidence="6">Calponin-homology (CH) domain-containing protein</fullName>
    </recommendedName>
</protein>
<dbReference type="PROSITE" id="PS50096">
    <property type="entry name" value="IQ"/>
    <property type="match status" value="3"/>
</dbReference>
<dbReference type="GO" id="GO:0005096">
    <property type="term" value="F:GTPase activator activity"/>
    <property type="evidence" value="ECO:0007669"/>
    <property type="project" value="TreeGrafter"/>
</dbReference>
<dbReference type="SUPFAM" id="SSF47576">
    <property type="entry name" value="Calponin-homology domain, CH-domain"/>
    <property type="match status" value="1"/>
</dbReference>
<dbReference type="EMBL" id="GG745330">
    <property type="protein sequence ID" value="KNE56217.1"/>
    <property type="molecule type" value="Genomic_DNA"/>
</dbReference>
<dbReference type="eggNOG" id="KOG2128">
    <property type="taxonomic scope" value="Eukaryota"/>
</dbReference>
<dbReference type="PROSITE" id="PS50018">
    <property type="entry name" value="RAS_GTPASE_ACTIV_2"/>
    <property type="match status" value="1"/>
</dbReference>
<dbReference type="InterPro" id="IPR001936">
    <property type="entry name" value="RasGAP_dom"/>
</dbReference>
<sequence length="1214" mass="137894">MAASPKISPAGSLNSSGSNVFVSPTAVAGSQVHGVHGRVRLGKDVDLPTSASEDATGAPNQNRSWMDVKRKNIAAYEYLCRIGEAKQWVEACIQEELPPVTALDEGLRNGVALAKLARAFEPELVRKIFEDPKLQFRHSDNINYCFQFMKKVGLPPSFMFELTDLYDLKNVPKVIYAIHALSHLLAKKGTAPKIKNLIGKLDFTEAEVTAMQENLDKSGVVMPSFGNVDKTLEKEMAPQTDEERRLEYLRAHEDEIVQCQAVARRHLARKRAEVRREEVIAKRRVEEEARRAEEEARRAEEEARELQRRREQDARDREVARQKREKEVLVPAATKIQAAWRGTVVRKALAERDAQLAANVHAIIALQSRARGYLARKHYAARRNFYRKNEGAIVSIQSWLKSKKQHSAYSSLMNLDNPPLPVVAKFLHLLDLGVRDVEEELAVENMKELAVKQIRENASLEAHLNDLDIKIALLVKNRITLDEVVKISSKKLKKTPSDEEMKKAAAVFQVNLKSLDKTSRDRLEAYQNMFYLLQTQPKYLTRLLWVMRNWSSDVVKRLIETCVLTLFSYAQNAREEYLLLKLLNSAIDLEVQDVEHLGDFVQGNPAFIKIVLQYVRGAKDRQYLQSVLQPCVKRVCDCTLDLELDPLQVYKLLIKEEESNTGKKSTKKYDVSREDAIKDPQTRERLQTNYQALEKYVSDMLESIISSLGRMPYGIRYIAKQLLEALSKRFPKEGRAEVLRVVGNLIYYRYMNPAIVAPDAFDVYHDPISPLHRKNLSEVSKMLNVIATGKQLDAHLEFAEPDVRRASQQFLKFLETVTNVPAPEVQLNVDGYSDAARTTKPVIYVSPNEIFSMHATIHQHMEEVCGDPDDPLRKVLDFLGTPPSFQQDKTGPEISLTLMPRFAGSGDADKSNDYELRRLYVATKKQLVLAIRVQSNATNLLDLLECPATDREEERYREMTVGSPTSLYASVASMNTSNTNGTDAPPAESFALFKRGVLEAMARLELASLVTRHDKYASMMASIVQDIRCKHRRRMQLQLEKASLETTLGTLKGKHDFLVEQEKSYMDYINACIQQLTAHHGSKKRRTLMPFSRHARHVRELERKNKAVPKFGSFKYSAKELMDRGVIVSIEVDGLPSKLYDRLNVTLSSDEQGVFDVECTFSALGYSAAEHDSVKLEELLALQFENKTEAQLFDGSVTVNVNLLIYFINKKFYA</sequence>
<dbReference type="PANTHER" id="PTHR14149">
    <property type="entry name" value="RAS GTPASE-ACTIVATING PROTEIN WITH IQ MOTIF"/>
    <property type="match status" value="1"/>
</dbReference>
<dbReference type="SMART" id="SM00323">
    <property type="entry name" value="RasGAP"/>
    <property type="match status" value="1"/>
</dbReference>
<dbReference type="InterPro" id="IPR008936">
    <property type="entry name" value="Rho_GTPase_activation_prot"/>
</dbReference>
<dbReference type="SUPFAM" id="SSF143885">
    <property type="entry name" value="RGC domain-like"/>
    <property type="match status" value="1"/>
</dbReference>
<dbReference type="Gene3D" id="1.10.506.10">
    <property type="entry name" value="GTPase Activation - p120gap, domain 1"/>
    <property type="match status" value="1"/>
</dbReference>
<dbReference type="VEuPathDB" id="FungiDB:AMAG_02051"/>
<feature type="region of interest" description="Disordered" evidence="1">
    <location>
        <begin position="286"/>
        <end position="318"/>
    </location>
</feature>
<dbReference type="SMART" id="SM00033">
    <property type="entry name" value="CH"/>
    <property type="match status" value="1"/>
</dbReference>
<keyword evidence="5" id="KW-1185">Reference proteome</keyword>
<dbReference type="Pfam" id="PF03836">
    <property type="entry name" value="RasGAP_C"/>
    <property type="match status" value="1"/>
</dbReference>
<evidence type="ECO:0000313" key="4">
    <source>
        <dbReference type="EMBL" id="KNE56217.1"/>
    </source>
</evidence>
<evidence type="ECO:0000313" key="5">
    <source>
        <dbReference type="Proteomes" id="UP000054350"/>
    </source>
</evidence>
<dbReference type="PROSITE" id="PS50021">
    <property type="entry name" value="CH"/>
    <property type="match status" value="1"/>
</dbReference>
<dbReference type="Gene3D" id="1.10.418.10">
    <property type="entry name" value="Calponin-like domain"/>
    <property type="match status" value="1"/>
</dbReference>
<dbReference type="SUPFAM" id="SSF48350">
    <property type="entry name" value="GTPase activation domain, GAP"/>
    <property type="match status" value="1"/>
</dbReference>
<dbReference type="STRING" id="578462.A0A0L0S0S2"/>
<evidence type="ECO:0000259" key="3">
    <source>
        <dbReference type="PROSITE" id="PS50021"/>
    </source>
</evidence>
<dbReference type="InterPro" id="IPR036872">
    <property type="entry name" value="CH_dom_sf"/>
</dbReference>
<dbReference type="Proteomes" id="UP000054350">
    <property type="component" value="Unassembled WGS sequence"/>
</dbReference>
<dbReference type="InterPro" id="IPR001715">
    <property type="entry name" value="CH_dom"/>
</dbReference>
<feature type="domain" description="Calponin-homology (CH)" evidence="3">
    <location>
        <begin position="79"/>
        <end position="185"/>
    </location>
</feature>
<reference evidence="4 5" key="1">
    <citation type="submission" date="2009-11" db="EMBL/GenBank/DDBJ databases">
        <title>Annotation of Allomyces macrogynus ATCC 38327.</title>
        <authorList>
            <consortium name="The Broad Institute Genome Sequencing Platform"/>
            <person name="Russ C."/>
            <person name="Cuomo C."/>
            <person name="Burger G."/>
            <person name="Gray M.W."/>
            <person name="Holland P.W.H."/>
            <person name="King N."/>
            <person name="Lang F.B.F."/>
            <person name="Roger A.J."/>
            <person name="Ruiz-Trillo I."/>
            <person name="Young S.K."/>
            <person name="Zeng Q."/>
            <person name="Gargeya S."/>
            <person name="Fitzgerald M."/>
            <person name="Haas B."/>
            <person name="Abouelleil A."/>
            <person name="Alvarado L."/>
            <person name="Arachchi H.M."/>
            <person name="Berlin A."/>
            <person name="Chapman S.B."/>
            <person name="Gearin G."/>
            <person name="Goldberg J."/>
            <person name="Griggs A."/>
            <person name="Gujja S."/>
            <person name="Hansen M."/>
            <person name="Heiman D."/>
            <person name="Howarth C."/>
            <person name="Larimer J."/>
            <person name="Lui A."/>
            <person name="MacDonald P.J.P."/>
            <person name="McCowen C."/>
            <person name="Montmayeur A."/>
            <person name="Murphy C."/>
            <person name="Neiman D."/>
            <person name="Pearson M."/>
            <person name="Priest M."/>
            <person name="Roberts A."/>
            <person name="Saif S."/>
            <person name="Shea T."/>
            <person name="Sisk P."/>
            <person name="Stolte C."/>
            <person name="Sykes S."/>
            <person name="Wortman J."/>
            <person name="Nusbaum C."/>
            <person name="Birren B."/>
        </authorList>
    </citation>
    <scope>NUCLEOTIDE SEQUENCE [LARGE SCALE GENOMIC DNA]</scope>
    <source>
        <strain evidence="4 5">ATCC 38327</strain>
    </source>
</reference>
<dbReference type="GO" id="GO:0051015">
    <property type="term" value="F:actin filament binding"/>
    <property type="evidence" value="ECO:0007669"/>
    <property type="project" value="TreeGrafter"/>
</dbReference>
<dbReference type="Pfam" id="PF00612">
    <property type="entry name" value="IQ"/>
    <property type="match status" value="3"/>
</dbReference>
<evidence type="ECO:0000256" key="1">
    <source>
        <dbReference type="SAM" id="MobiDB-lite"/>
    </source>
</evidence>
<gene>
    <name evidence="4" type="ORF">AMAG_02051</name>
</gene>
<feature type="compositionally biased region" description="Polar residues" evidence="1">
    <location>
        <begin position="49"/>
        <end position="63"/>
    </location>
</feature>
<dbReference type="AlphaFoldDB" id="A0A0L0S0S2"/>
<dbReference type="OrthoDB" id="775356at2759"/>
<dbReference type="PANTHER" id="PTHR14149:SF14">
    <property type="entry name" value="CALPONIN-HOMOLOGY (CH) DOMAIN-CONTAINING PROTEIN"/>
    <property type="match status" value="1"/>
</dbReference>
<dbReference type="InterPro" id="IPR023152">
    <property type="entry name" value="RasGAP_CS"/>
</dbReference>
<feature type="domain" description="Ras-GAP" evidence="2">
    <location>
        <begin position="561"/>
        <end position="788"/>
    </location>
</feature>
<dbReference type="Pfam" id="PF00616">
    <property type="entry name" value="RasGAP"/>
    <property type="match status" value="1"/>
</dbReference>
<feature type="region of interest" description="Disordered" evidence="1">
    <location>
        <begin position="43"/>
        <end position="63"/>
    </location>
</feature>
<dbReference type="PROSITE" id="PS00509">
    <property type="entry name" value="RAS_GTPASE_ACTIV_1"/>
    <property type="match status" value="1"/>
</dbReference>
<accession>A0A0L0S0S2</accession>
<dbReference type="GO" id="GO:0005516">
    <property type="term" value="F:calmodulin binding"/>
    <property type="evidence" value="ECO:0007669"/>
    <property type="project" value="TreeGrafter"/>
</dbReference>
<dbReference type="GO" id="GO:1903479">
    <property type="term" value="P:mitotic actomyosin contractile ring assembly actin filament organization"/>
    <property type="evidence" value="ECO:0007669"/>
    <property type="project" value="TreeGrafter"/>
</dbReference>
<proteinExistence type="predicted"/>
<dbReference type="InterPro" id="IPR000048">
    <property type="entry name" value="IQ_motif_EF-hand-BS"/>
</dbReference>
<dbReference type="OMA" id="VYQNMIS"/>
<dbReference type="GO" id="GO:0110085">
    <property type="term" value="C:mitotic actomyosin contractile ring"/>
    <property type="evidence" value="ECO:0007669"/>
    <property type="project" value="TreeGrafter"/>
</dbReference>
<reference evidence="5" key="2">
    <citation type="submission" date="2009-11" db="EMBL/GenBank/DDBJ databases">
        <title>The Genome Sequence of Allomyces macrogynus strain ATCC 38327.</title>
        <authorList>
            <consortium name="The Broad Institute Genome Sequencing Platform"/>
            <person name="Russ C."/>
            <person name="Cuomo C."/>
            <person name="Shea T."/>
            <person name="Young S.K."/>
            <person name="Zeng Q."/>
            <person name="Koehrsen M."/>
            <person name="Haas B."/>
            <person name="Borodovsky M."/>
            <person name="Guigo R."/>
            <person name="Alvarado L."/>
            <person name="Berlin A."/>
            <person name="Borenstein D."/>
            <person name="Chen Z."/>
            <person name="Engels R."/>
            <person name="Freedman E."/>
            <person name="Gellesch M."/>
            <person name="Goldberg J."/>
            <person name="Griggs A."/>
            <person name="Gujja S."/>
            <person name="Heiman D."/>
            <person name="Hepburn T."/>
            <person name="Howarth C."/>
            <person name="Jen D."/>
            <person name="Larson L."/>
            <person name="Lewis B."/>
            <person name="Mehta T."/>
            <person name="Park D."/>
            <person name="Pearson M."/>
            <person name="Roberts A."/>
            <person name="Saif S."/>
            <person name="Shenoy N."/>
            <person name="Sisk P."/>
            <person name="Stolte C."/>
            <person name="Sykes S."/>
            <person name="Walk T."/>
            <person name="White J."/>
            <person name="Yandava C."/>
            <person name="Burger G."/>
            <person name="Gray M.W."/>
            <person name="Holland P.W.H."/>
            <person name="King N."/>
            <person name="Lang F.B.F."/>
            <person name="Roger A.J."/>
            <person name="Ruiz-Trillo I."/>
            <person name="Lander E."/>
            <person name="Nusbaum C."/>
        </authorList>
    </citation>
    <scope>NUCLEOTIDE SEQUENCE [LARGE SCALE GENOMIC DNA]</scope>
    <source>
        <strain evidence="5">ATCC 38327</strain>
    </source>
</reference>
<dbReference type="SMART" id="SM00015">
    <property type="entry name" value="IQ"/>
    <property type="match status" value="3"/>
</dbReference>
<evidence type="ECO:0008006" key="6">
    <source>
        <dbReference type="Google" id="ProtNLM"/>
    </source>
</evidence>
<organism evidence="4 5">
    <name type="scientific">Allomyces macrogynus (strain ATCC 38327)</name>
    <name type="common">Allomyces javanicus var. macrogynus</name>
    <dbReference type="NCBI Taxonomy" id="578462"/>
    <lineage>
        <taxon>Eukaryota</taxon>
        <taxon>Fungi</taxon>
        <taxon>Fungi incertae sedis</taxon>
        <taxon>Blastocladiomycota</taxon>
        <taxon>Blastocladiomycetes</taxon>
        <taxon>Blastocladiales</taxon>
        <taxon>Blastocladiaceae</taxon>
        <taxon>Allomyces</taxon>
    </lineage>
</organism>
<dbReference type="Pfam" id="PF00307">
    <property type="entry name" value="CH"/>
    <property type="match status" value="1"/>
</dbReference>
<name>A0A0L0S0S2_ALLM3</name>
<dbReference type="InterPro" id="IPR000593">
    <property type="entry name" value="RasGAP_C"/>
</dbReference>
<dbReference type="CDD" id="cd23767">
    <property type="entry name" value="IQCD"/>
    <property type="match status" value="1"/>
</dbReference>